<feature type="domain" description="Sulfatase N-terminal" evidence="3">
    <location>
        <begin position="30"/>
        <end position="339"/>
    </location>
</feature>
<dbReference type="PANTHER" id="PTHR42693:SF53">
    <property type="entry name" value="ENDO-4-O-SULFATASE"/>
    <property type="match status" value="1"/>
</dbReference>
<comment type="caution">
    <text evidence="4">The sequence shown here is derived from an EMBL/GenBank/DDBJ whole genome shotgun (WGS) entry which is preliminary data.</text>
</comment>
<evidence type="ECO:0000313" key="5">
    <source>
        <dbReference type="Proteomes" id="UP000429785"/>
    </source>
</evidence>
<sequence length="476" mass="54119">MFRYFFVFLVLGLISCGEKKAPVKEEERSPNIVLIFTDDQGYQDVGVFGSPNIKTPNLDQMAADGVRMTNYYAAQAVCSASRAGILTGCYPNRIGIHNALGPGNTHGINDTETTLAEMLKEKGYATAIYGKWHLGHHKKFLPTRHGFDEWFGIPYSNDMWPYHPQQGTIFNFPDLPLYENETVIDTLVEQSQLTTRITERSVDFIKRNKDNPFFLYVPHPQPHVPLFVSEKFKGKSERGLYGDVIMEIDWSVGQIMQALKDNGLEENTLVIFTSDNGPWLSYGNHAGSALPLREGKGTAWEGGQREPFIMKYPKKLKPGRTVDVPMMAIDILPTIAHVTESKLPEQVIDGKNAWSILTGERTEPVQDAYFFYYRVNEMFGVRYGKWKMYFPHRYRTMDGQEPGKDGQPGNYRYVDMEEIELYDVVNDVSETNNVAEAHPEVVAEIKVLADNMRQRLGDSLMEQEGSETREPGRVNE</sequence>
<name>A0A6I1E0E3_9FLAO</name>
<dbReference type="RefSeq" id="WP_152132431.1">
    <property type="nucleotide sequence ID" value="NZ_WELG01000002.1"/>
</dbReference>
<protein>
    <submittedName>
        <fullName evidence="4">Sulfatase-like hydrolase/transferase</fullName>
    </submittedName>
</protein>
<evidence type="ECO:0000259" key="3">
    <source>
        <dbReference type="Pfam" id="PF00884"/>
    </source>
</evidence>
<dbReference type="PANTHER" id="PTHR42693">
    <property type="entry name" value="ARYLSULFATASE FAMILY MEMBER"/>
    <property type="match status" value="1"/>
</dbReference>
<proteinExistence type="inferred from homology"/>
<evidence type="ECO:0000313" key="4">
    <source>
        <dbReference type="EMBL" id="KAB7529083.1"/>
    </source>
</evidence>
<dbReference type="GO" id="GO:0016740">
    <property type="term" value="F:transferase activity"/>
    <property type="evidence" value="ECO:0007669"/>
    <property type="project" value="UniProtKB-KW"/>
</dbReference>
<dbReference type="Proteomes" id="UP000429785">
    <property type="component" value="Unassembled WGS sequence"/>
</dbReference>
<dbReference type="EMBL" id="WELG01000002">
    <property type="protein sequence ID" value="KAB7529083.1"/>
    <property type="molecule type" value="Genomic_DNA"/>
</dbReference>
<evidence type="ECO:0000256" key="2">
    <source>
        <dbReference type="ARBA" id="ARBA00022801"/>
    </source>
</evidence>
<dbReference type="Pfam" id="PF00884">
    <property type="entry name" value="Sulfatase"/>
    <property type="match status" value="1"/>
</dbReference>
<dbReference type="Pfam" id="PF14707">
    <property type="entry name" value="Sulfatase_C"/>
    <property type="match status" value="1"/>
</dbReference>
<gene>
    <name evidence="4" type="ORF">F8C76_14700</name>
</gene>
<dbReference type="OrthoDB" id="9766107at2"/>
<keyword evidence="2 4" id="KW-0378">Hydrolase</keyword>
<dbReference type="GO" id="GO:0004065">
    <property type="term" value="F:arylsulfatase activity"/>
    <property type="evidence" value="ECO:0007669"/>
    <property type="project" value="TreeGrafter"/>
</dbReference>
<dbReference type="PROSITE" id="PS51257">
    <property type="entry name" value="PROKAR_LIPOPROTEIN"/>
    <property type="match status" value="1"/>
</dbReference>
<reference evidence="4 5" key="1">
    <citation type="submission" date="2019-10" db="EMBL/GenBank/DDBJ databases">
        <title>Muricauda olearia CL-SS4 JCM15563 genome.</title>
        <authorList>
            <person name="Liu L."/>
        </authorList>
    </citation>
    <scope>NUCLEOTIDE SEQUENCE [LARGE SCALE GENOMIC DNA]</scope>
    <source>
        <strain evidence="4 5">CL-SS4</strain>
    </source>
</reference>
<dbReference type="SUPFAM" id="SSF53649">
    <property type="entry name" value="Alkaline phosphatase-like"/>
    <property type="match status" value="1"/>
</dbReference>
<dbReference type="InterPro" id="IPR050738">
    <property type="entry name" value="Sulfatase"/>
</dbReference>
<keyword evidence="4" id="KW-0808">Transferase</keyword>
<dbReference type="InterPro" id="IPR017850">
    <property type="entry name" value="Alkaline_phosphatase_core_sf"/>
</dbReference>
<organism evidence="4 5">
    <name type="scientific">Flagellimonas olearia</name>
    <dbReference type="NCBI Taxonomy" id="552546"/>
    <lineage>
        <taxon>Bacteria</taxon>
        <taxon>Pseudomonadati</taxon>
        <taxon>Bacteroidota</taxon>
        <taxon>Flavobacteriia</taxon>
        <taxon>Flavobacteriales</taxon>
        <taxon>Flavobacteriaceae</taxon>
        <taxon>Flagellimonas</taxon>
    </lineage>
</organism>
<dbReference type="Gene3D" id="3.30.1120.10">
    <property type="match status" value="1"/>
</dbReference>
<dbReference type="Gene3D" id="3.40.720.10">
    <property type="entry name" value="Alkaline Phosphatase, subunit A"/>
    <property type="match status" value="1"/>
</dbReference>
<dbReference type="AlphaFoldDB" id="A0A6I1E0E3"/>
<comment type="similarity">
    <text evidence="1">Belongs to the sulfatase family.</text>
</comment>
<evidence type="ECO:0000256" key="1">
    <source>
        <dbReference type="ARBA" id="ARBA00008779"/>
    </source>
</evidence>
<dbReference type="CDD" id="cd16026">
    <property type="entry name" value="GALNS_like"/>
    <property type="match status" value="1"/>
</dbReference>
<dbReference type="InterPro" id="IPR000917">
    <property type="entry name" value="Sulfatase_N"/>
</dbReference>
<accession>A0A6I1E0E3</accession>